<dbReference type="Gene3D" id="3.40.630.10">
    <property type="entry name" value="Zn peptidases"/>
    <property type="match status" value="1"/>
</dbReference>
<keyword evidence="9" id="KW-0482">Metalloprotease</keyword>
<dbReference type="InterPro" id="IPR003146">
    <property type="entry name" value="M14A_act_pep"/>
</dbReference>
<feature type="signal peptide" evidence="12">
    <location>
        <begin position="1"/>
        <end position="19"/>
    </location>
</feature>
<evidence type="ECO:0000256" key="8">
    <source>
        <dbReference type="ARBA" id="ARBA00022833"/>
    </source>
</evidence>
<dbReference type="CDD" id="cd03860">
    <property type="entry name" value="M14_CP_A-B_like"/>
    <property type="match status" value="1"/>
</dbReference>
<dbReference type="Pfam" id="PF00246">
    <property type="entry name" value="Peptidase_M14"/>
    <property type="match status" value="1"/>
</dbReference>
<evidence type="ECO:0000256" key="12">
    <source>
        <dbReference type="SAM" id="SignalP"/>
    </source>
</evidence>
<keyword evidence="8" id="KW-0862">Zinc</keyword>
<dbReference type="EMBL" id="CAEY01001145">
    <property type="status" value="NOT_ANNOTATED_CDS"/>
    <property type="molecule type" value="Genomic_DNA"/>
</dbReference>
<name>T1K0Q6_TETUR</name>
<keyword evidence="6 12" id="KW-0732">Signal</keyword>
<reference evidence="14" key="2">
    <citation type="submission" date="2015-06" db="UniProtKB">
        <authorList>
            <consortium name="EnsemblMetazoa"/>
        </authorList>
    </citation>
    <scope>IDENTIFICATION</scope>
</reference>
<evidence type="ECO:0000256" key="4">
    <source>
        <dbReference type="ARBA" id="ARBA00022670"/>
    </source>
</evidence>
<dbReference type="Gene3D" id="3.30.70.340">
    <property type="entry name" value="Metallocarboxypeptidase-like"/>
    <property type="match status" value="1"/>
</dbReference>
<dbReference type="AlphaFoldDB" id="T1K0Q6"/>
<dbReference type="SUPFAM" id="SSF54897">
    <property type="entry name" value="Protease propeptides/inhibitors"/>
    <property type="match status" value="1"/>
</dbReference>
<feature type="domain" description="Peptidase M14" evidence="13">
    <location>
        <begin position="144"/>
        <end position="443"/>
    </location>
</feature>
<dbReference type="InterPro" id="IPR036990">
    <property type="entry name" value="M14A-like_propep"/>
</dbReference>
<feature type="active site" description="Proton donor/acceptor" evidence="11">
    <location>
        <position position="409"/>
    </location>
</feature>
<organism evidence="14 15">
    <name type="scientific">Tetranychus urticae</name>
    <name type="common">Two-spotted spider mite</name>
    <dbReference type="NCBI Taxonomy" id="32264"/>
    <lineage>
        <taxon>Eukaryota</taxon>
        <taxon>Metazoa</taxon>
        <taxon>Ecdysozoa</taxon>
        <taxon>Arthropoda</taxon>
        <taxon>Chelicerata</taxon>
        <taxon>Arachnida</taxon>
        <taxon>Acari</taxon>
        <taxon>Acariformes</taxon>
        <taxon>Trombidiformes</taxon>
        <taxon>Prostigmata</taxon>
        <taxon>Eleutherengona</taxon>
        <taxon>Raphignathae</taxon>
        <taxon>Tetranychoidea</taxon>
        <taxon>Tetranychidae</taxon>
        <taxon>Tetranychus</taxon>
    </lineage>
</organism>
<dbReference type="Pfam" id="PF02244">
    <property type="entry name" value="Propep_M14"/>
    <property type="match status" value="1"/>
</dbReference>
<keyword evidence="15" id="KW-1185">Reference proteome</keyword>
<evidence type="ECO:0000256" key="2">
    <source>
        <dbReference type="ARBA" id="ARBA00005988"/>
    </source>
</evidence>
<dbReference type="InterPro" id="IPR057247">
    <property type="entry name" value="CARBOXYPEPT_ZN_2"/>
</dbReference>
<evidence type="ECO:0000313" key="15">
    <source>
        <dbReference type="Proteomes" id="UP000015104"/>
    </source>
</evidence>
<feature type="chain" id="PRO_5007728986" description="Peptidase M14 domain-containing protein" evidence="12">
    <location>
        <begin position="20"/>
        <end position="447"/>
    </location>
</feature>
<keyword evidence="10" id="KW-1015">Disulfide bond</keyword>
<sequence>MVNGFQLLLVLIPLFGSFSQSQCFIEDGYKRYNDYSVLRFIPTNVEQLKFLYDLAHNETFLMERGVDFWTAPGNLNASVDVMLSPEARSSLAPLFKSNLLNPSVMIDDVQRRIDAENEIKGRQSFPFPFGLRGSRPNTKLFFNTYQRYDTIMAMLDDMAKSNDKLRLSVEVIGKSFEGRDLKIIKISNGASNGKRKIWIDAGLHAREWIGPSTAMYFINKLVTSAGKDEAVDQILNKYDIVILPLANPDGYEYTHTTNRMWRKTRSQTNSRWGYICRGTDPNRNWSYKWGTGGSSSNACSDIFAGPKPFSEPETKAMSQYILKNGPWDMYISFHSYSQLILLPWGWTTDLPEHYNEMYRVAEKAATNLKSLYGTTFTVGSATNLLYVASGGSDDWAYGEAGIKYSYTFELRDTGDHGFVLPEEFIKPTGEETFLAFKTMCDEIYQTS</sequence>
<evidence type="ECO:0000256" key="5">
    <source>
        <dbReference type="ARBA" id="ARBA00022723"/>
    </source>
</evidence>
<dbReference type="PROSITE" id="PS52035">
    <property type="entry name" value="PEPTIDASE_M14"/>
    <property type="match status" value="1"/>
</dbReference>
<evidence type="ECO:0000256" key="1">
    <source>
        <dbReference type="ARBA" id="ARBA00001947"/>
    </source>
</evidence>
<evidence type="ECO:0000256" key="6">
    <source>
        <dbReference type="ARBA" id="ARBA00022729"/>
    </source>
</evidence>
<keyword evidence="7" id="KW-0378">Hydrolase</keyword>
<keyword evidence="5" id="KW-0479">Metal-binding</keyword>
<dbReference type="InterPro" id="IPR000834">
    <property type="entry name" value="Peptidase_M14"/>
</dbReference>
<accession>T1K0Q6</accession>
<comment type="cofactor">
    <cofactor evidence="1">
        <name>Zn(2+)</name>
        <dbReference type="ChEBI" id="CHEBI:29105"/>
    </cofactor>
</comment>
<dbReference type="GO" id="GO:0004181">
    <property type="term" value="F:metallocarboxypeptidase activity"/>
    <property type="evidence" value="ECO:0007669"/>
    <property type="project" value="InterPro"/>
</dbReference>
<dbReference type="PANTHER" id="PTHR11705">
    <property type="entry name" value="PROTEASE FAMILY M14 CARBOXYPEPTIDASE A,B"/>
    <property type="match status" value="1"/>
</dbReference>
<dbReference type="PRINTS" id="PR00765">
    <property type="entry name" value="CRBOXYPTASEA"/>
</dbReference>
<evidence type="ECO:0000256" key="9">
    <source>
        <dbReference type="ARBA" id="ARBA00023049"/>
    </source>
</evidence>
<dbReference type="PANTHER" id="PTHR11705:SF91">
    <property type="entry name" value="FI01817P-RELATED"/>
    <property type="match status" value="1"/>
</dbReference>
<dbReference type="SUPFAM" id="SSF53187">
    <property type="entry name" value="Zn-dependent exopeptidases"/>
    <property type="match status" value="1"/>
</dbReference>
<dbReference type="PROSITE" id="PS00133">
    <property type="entry name" value="CARBOXYPEPT_ZN_2"/>
    <property type="match status" value="1"/>
</dbReference>
<dbReference type="GO" id="GO:0005615">
    <property type="term" value="C:extracellular space"/>
    <property type="evidence" value="ECO:0007669"/>
    <property type="project" value="TreeGrafter"/>
</dbReference>
<evidence type="ECO:0000256" key="11">
    <source>
        <dbReference type="PROSITE-ProRule" id="PRU01379"/>
    </source>
</evidence>
<keyword evidence="3" id="KW-0121">Carboxypeptidase</keyword>
<dbReference type="GO" id="GO:0008270">
    <property type="term" value="F:zinc ion binding"/>
    <property type="evidence" value="ECO:0007669"/>
    <property type="project" value="InterPro"/>
</dbReference>
<dbReference type="Proteomes" id="UP000015104">
    <property type="component" value="Unassembled WGS sequence"/>
</dbReference>
<reference evidence="15" key="1">
    <citation type="submission" date="2011-08" db="EMBL/GenBank/DDBJ databases">
        <authorList>
            <person name="Rombauts S."/>
        </authorList>
    </citation>
    <scope>NUCLEOTIDE SEQUENCE</scope>
    <source>
        <strain evidence="15">London</strain>
    </source>
</reference>
<evidence type="ECO:0000256" key="10">
    <source>
        <dbReference type="ARBA" id="ARBA00023157"/>
    </source>
</evidence>
<dbReference type="EnsemblMetazoa" id="tetur03g08650.1">
    <property type="protein sequence ID" value="tetur03g08650.1"/>
    <property type="gene ID" value="tetur03g08650"/>
</dbReference>
<dbReference type="FunFam" id="3.40.630.10:FF:000001">
    <property type="entry name" value="Carboxypeptidase B"/>
    <property type="match status" value="1"/>
</dbReference>
<evidence type="ECO:0000313" key="14">
    <source>
        <dbReference type="EnsemblMetazoa" id="tetur03g08650.1"/>
    </source>
</evidence>
<protein>
    <recommendedName>
        <fullName evidence="13">Peptidase M14 domain-containing protein</fullName>
    </recommendedName>
</protein>
<evidence type="ECO:0000256" key="3">
    <source>
        <dbReference type="ARBA" id="ARBA00022645"/>
    </source>
</evidence>
<evidence type="ECO:0000259" key="13">
    <source>
        <dbReference type="PROSITE" id="PS52035"/>
    </source>
</evidence>
<proteinExistence type="inferred from homology"/>
<keyword evidence="4" id="KW-0645">Protease</keyword>
<evidence type="ECO:0000256" key="7">
    <source>
        <dbReference type="ARBA" id="ARBA00022801"/>
    </source>
</evidence>
<comment type="similarity">
    <text evidence="2 11">Belongs to the peptidase M14 family.</text>
</comment>
<dbReference type="GO" id="GO:0006508">
    <property type="term" value="P:proteolysis"/>
    <property type="evidence" value="ECO:0007669"/>
    <property type="project" value="UniProtKB-KW"/>
</dbReference>
<dbReference type="eggNOG" id="KOG2650">
    <property type="taxonomic scope" value="Eukaryota"/>
</dbReference>
<dbReference type="HOGENOM" id="CLU_019326_4_1_1"/>
<dbReference type="SMART" id="SM00631">
    <property type="entry name" value="Zn_pept"/>
    <property type="match status" value="1"/>
</dbReference>